<keyword evidence="5" id="KW-1185">Reference proteome</keyword>
<proteinExistence type="predicted"/>
<reference evidence="4 5" key="1">
    <citation type="journal article" date="2018" name="Evol. Lett.">
        <title>Horizontal gene cluster transfer increased hallucinogenic mushroom diversity.</title>
        <authorList>
            <person name="Reynolds H.T."/>
            <person name="Vijayakumar V."/>
            <person name="Gluck-Thaler E."/>
            <person name="Korotkin H.B."/>
            <person name="Matheny P.B."/>
            <person name="Slot J.C."/>
        </authorList>
    </citation>
    <scope>NUCLEOTIDE SEQUENCE [LARGE SCALE GENOMIC DNA]</scope>
    <source>
        <strain evidence="4 5">SRW20</strain>
    </source>
</reference>
<dbReference type="Pfam" id="PF24883">
    <property type="entry name" value="NPHP3_N"/>
    <property type="match status" value="2"/>
</dbReference>
<name>A0A409YBA8_9AGAR</name>
<evidence type="ECO:0000259" key="3">
    <source>
        <dbReference type="Pfam" id="PF24883"/>
    </source>
</evidence>
<evidence type="ECO:0000256" key="1">
    <source>
        <dbReference type="ARBA" id="ARBA00022737"/>
    </source>
</evidence>
<dbReference type="OrthoDB" id="163438at2759"/>
<dbReference type="InterPro" id="IPR056884">
    <property type="entry name" value="NPHP3-like_N"/>
</dbReference>
<dbReference type="STRING" id="231916.A0A409YBA8"/>
<organism evidence="4 5">
    <name type="scientific">Gymnopilus dilepis</name>
    <dbReference type="NCBI Taxonomy" id="231916"/>
    <lineage>
        <taxon>Eukaryota</taxon>
        <taxon>Fungi</taxon>
        <taxon>Dikarya</taxon>
        <taxon>Basidiomycota</taxon>
        <taxon>Agaricomycotina</taxon>
        <taxon>Agaricomycetes</taxon>
        <taxon>Agaricomycetidae</taxon>
        <taxon>Agaricales</taxon>
        <taxon>Agaricineae</taxon>
        <taxon>Hymenogastraceae</taxon>
        <taxon>Gymnopilus</taxon>
    </lineage>
</organism>
<feature type="compositionally biased region" description="Basic and acidic residues" evidence="2">
    <location>
        <begin position="592"/>
        <end position="603"/>
    </location>
</feature>
<dbReference type="PANTHER" id="PTHR10039">
    <property type="entry name" value="AMELOGENIN"/>
    <property type="match status" value="1"/>
</dbReference>
<dbReference type="Proteomes" id="UP000284706">
    <property type="component" value="Unassembled WGS sequence"/>
</dbReference>
<sequence>MVEKRSKSLVLTQSDSYYGITTGSVLGGSHNYNELNNINTTNNFLGTTGKMFCKYYLTTANGHPRGDQDARTMVCKQRNSRLRRTREAVLDRLMQWAISESPPDGVGLSIFWIYGPAGTGKSAIEHTLALRLAEMEKLLATFFFFRTDQERNSATRFMATIAYQLAIRIPATRPHIEEAIKHDPNIFQKSLDAQAQALIIGPMASLEKNIEYSQCIIIVDGLDECKIEEQELVLKALYKITQQTSFRVSIGSRPEPQIRAMFRQSTLDAVTQPLALDDSLDPDADIRKYLTDVFDVIRHEHPLRSYLPTPDWPSSRNIEHLVSKASGQFIYASTVEKFISSPKHKPHERLDIILGIHSPGRNRPYEALDDLYSAIFTSIEKATLKRALHIVGVLLVPYPDEMPSHEDVCAYCNLHDPSRPRSVGTQSPRFLEMLLHLKPGDVQSWLSDLQSLLVIPGDRDPIRFYHASLPDYLQDRLRSGTFYINPKYSYLRVLWHCTWHLTFASKSFGGGFFGGSHNHNELTNVNTTHNYLGSTGKLLLKCCQNCQRLTYFELPRRIQAASRSVCTQRDSRLGRHIPPGDVPSRNTRSRPRPSDDTPGDNRKSTLWIHGPAGTGKSAIEHTFALKLAQMQRLLATFFFFRTDPERNSAARFITTIAYQLAVHIPPTKPLIEDAIQRDPNIFQKSLEVQAQALIIDPMGSLGKDVEYSQRVIVVDGLDECALEEQELVLKALYTVAQRTAFRISIASRPEPQITAAFKEPARDAVTLRLALDDSLNPDADIKRYLTDVFAAIRLSHPLKSYLPPTDAWPPEGAVDQLVLKASGQFIYASTVEKFVRSPKHKPNERLDVILGIRSAGHTGVHNRPYGALDDLYATIFGSVDKATLKRALRIIGVLLLPYPKEMLSHESKRSDSNCRPVVATRCPTVIELLLHLRPGDVQSWLSELRSLIVVEGDEDPIRFYHASLSDFLLDRRRSGVFYVNPSVSYLNLLVHCGRHIIFPTKKSGGVCKCKCVRTDDDPQPFSQTGTSRSLSKFKFVHALYFLDIVSIDIEVVGFGPPGPSDSMRARTLQRLTHWGSRWVPIDASMVPDGEE</sequence>
<dbReference type="Gene3D" id="3.40.50.300">
    <property type="entry name" value="P-loop containing nucleotide triphosphate hydrolases"/>
    <property type="match status" value="2"/>
</dbReference>
<keyword evidence="1" id="KW-0677">Repeat</keyword>
<feature type="domain" description="Nephrocystin 3-like N-terminal" evidence="3">
    <location>
        <begin position="601"/>
        <end position="748"/>
    </location>
</feature>
<evidence type="ECO:0000313" key="4">
    <source>
        <dbReference type="EMBL" id="PPR00280.1"/>
    </source>
</evidence>
<feature type="domain" description="Nephrocystin 3-like N-terminal" evidence="3">
    <location>
        <begin position="109"/>
        <end position="250"/>
    </location>
</feature>
<protein>
    <recommendedName>
        <fullName evidence="3">Nephrocystin 3-like N-terminal domain-containing protein</fullName>
    </recommendedName>
</protein>
<dbReference type="InParanoid" id="A0A409YBA8"/>
<feature type="region of interest" description="Disordered" evidence="2">
    <location>
        <begin position="569"/>
        <end position="608"/>
    </location>
</feature>
<accession>A0A409YBA8</accession>
<comment type="caution">
    <text evidence="4">The sequence shown here is derived from an EMBL/GenBank/DDBJ whole genome shotgun (WGS) entry which is preliminary data.</text>
</comment>
<evidence type="ECO:0000313" key="5">
    <source>
        <dbReference type="Proteomes" id="UP000284706"/>
    </source>
</evidence>
<dbReference type="EMBL" id="NHYE01001016">
    <property type="protein sequence ID" value="PPR00280.1"/>
    <property type="molecule type" value="Genomic_DNA"/>
</dbReference>
<dbReference type="SUPFAM" id="SSF52540">
    <property type="entry name" value="P-loop containing nucleoside triphosphate hydrolases"/>
    <property type="match status" value="2"/>
</dbReference>
<gene>
    <name evidence="4" type="ORF">CVT26_009032</name>
</gene>
<dbReference type="AlphaFoldDB" id="A0A409YBA8"/>
<dbReference type="InterPro" id="IPR027417">
    <property type="entry name" value="P-loop_NTPase"/>
</dbReference>
<evidence type="ECO:0000256" key="2">
    <source>
        <dbReference type="SAM" id="MobiDB-lite"/>
    </source>
</evidence>